<keyword evidence="1" id="KW-0472">Membrane</keyword>
<organism evidence="2">
    <name type="scientific">Eucalyptus grandis</name>
    <name type="common">Flooded gum</name>
    <dbReference type="NCBI Taxonomy" id="71139"/>
    <lineage>
        <taxon>Eukaryota</taxon>
        <taxon>Viridiplantae</taxon>
        <taxon>Streptophyta</taxon>
        <taxon>Embryophyta</taxon>
        <taxon>Tracheophyta</taxon>
        <taxon>Spermatophyta</taxon>
        <taxon>Magnoliopsida</taxon>
        <taxon>eudicotyledons</taxon>
        <taxon>Gunneridae</taxon>
        <taxon>Pentapetalae</taxon>
        <taxon>rosids</taxon>
        <taxon>malvids</taxon>
        <taxon>Myrtales</taxon>
        <taxon>Myrtaceae</taxon>
        <taxon>Myrtoideae</taxon>
        <taxon>Eucalypteae</taxon>
        <taxon>Eucalyptus</taxon>
    </lineage>
</organism>
<feature type="transmembrane region" description="Helical" evidence="1">
    <location>
        <begin position="20"/>
        <end position="43"/>
    </location>
</feature>
<evidence type="ECO:0000256" key="1">
    <source>
        <dbReference type="SAM" id="Phobius"/>
    </source>
</evidence>
<dbReference type="Gramene" id="KCW51165">
    <property type="protein sequence ID" value="KCW51165"/>
    <property type="gene ID" value="EUGRSUZ_J00757"/>
</dbReference>
<evidence type="ECO:0000313" key="2">
    <source>
        <dbReference type="EMBL" id="KCW51165.1"/>
    </source>
</evidence>
<reference evidence="2" key="1">
    <citation type="submission" date="2013-07" db="EMBL/GenBank/DDBJ databases">
        <title>The genome of Eucalyptus grandis.</title>
        <authorList>
            <person name="Schmutz J."/>
            <person name="Hayes R."/>
            <person name="Myburg A."/>
            <person name="Tuskan G."/>
            <person name="Grattapaglia D."/>
            <person name="Rokhsar D.S."/>
        </authorList>
    </citation>
    <scope>NUCLEOTIDE SEQUENCE</scope>
    <source>
        <tissue evidence="2">Leaf extractions</tissue>
    </source>
</reference>
<protein>
    <submittedName>
        <fullName evidence="2">Uncharacterized protein</fullName>
    </submittedName>
</protein>
<keyword evidence="1" id="KW-1133">Transmembrane helix</keyword>
<keyword evidence="1" id="KW-0812">Transmembrane</keyword>
<gene>
    <name evidence="2" type="ORF">EUGRSUZ_J00757</name>
</gene>
<name>A0A059ACP7_EUCGR</name>
<proteinExistence type="predicted"/>
<sequence length="123" mass="14144">MRVLWTSHFELANLSALVSLQFYFCSIICVHRMIGNLCAVFLLSEKAGRDKCRVDGVNHAWCSISNPKGLFLFKLRVEKRSLKSELFLVISLEASEVEEARKETFGIHFRALRTLKKVKNRTP</sequence>
<accession>A0A059ACP7</accession>
<dbReference type="InParanoid" id="A0A059ACP7"/>
<dbReference type="AlphaFoldDB" id="A0A059ACP7"/>
<dbReference type="EMBL" id="KK198762">
    <property type="protein sequence ID" value="KCW51165.1"/>
    <property type="molecule type" value="Genomic_DNA"/>
</dbReference>